<evidence type="ECO:0000256" key="1">
    <source>
        <dbReference type="SAM" id="MobiDB-lite"/>
    </source>
</evidence>
<organism evidence="2 3">
    <name type="scientific">Phialophora macrospora</name>
    <dbReference type="NCBI Taxonomy" id="1851006"/>
    <lineage>
        <taxon>Eukaryota</taxon>
        <taxon>Fungi</taxon>
        <taxon>Dikarya</taxon>
        <taxon>Ascomycota</taxon>
        <taxon>Pezizomycotina</taxon>
        <taxon>Eurotiomycetes</taxon>
        <taxon>Chaetothyriomycetidae</taxon>
        <taxon>Chaetothyriales</taxon>
        <taxon>Herpotrichiellaceae</taxon>
        <taxon>Phialophora</taxon>
    </lineage>
</organism>
<reference evidence="2 3" key="1">
    <citation type="submission" date="2015-01" db="EMBL/GenBank/DDBJ databases">
        <title>The Genome Sequence of Capronia semiimmersa CBS27337.</title>
        <authorList>
            <consortium name="The Broad Institute Genomics Platform"/>
            <person name="Cuomo C."/>
            <person name="de Hoog S."/>
            <person name="Gorbushina A."/>
            <person name="Stielow B."/>
            <person name="Teixiera M."/>
            <person name="Abouelleil A."/>
            <person name="Chapman S.B."/>
            <person name="Priest M."/>
            <person name="Young S.K."/>
            <person name="Wortman J."/>
            <person name="Nusbaum C."/>
            <person name="Birren B."/>
        </authorList>
    </citation>
    <scope>NUCLEOTIDE SEQUENCE [LARGE SCALE GENOMIC DNA]</scope>
    <source>
        <strain evidence="2 3">CBS 27337</strain>
    </source>
</reference>
<name>A0A0D2DSY6_9EURO</name>
<feature type="compositionally biased region" description="Basic and acidic residues" evidence="1">
    <location>
        <begin position="1"/>
        <end position="15"/>
    </location>
</feature>
<dbReference type="STRING" id="5601.A0A0D2DSY6"/>
<evidence type="ECO:0000313" key="2">
    <source>
        <dbReference type="EMBL" id="KIW65272.1"/>
    </source>
</evidence>
<dbReference type="EMBL" id="KN846960">
    <property type="protein sequence ID" value="KIW65272.1"/>
    <property type="molecule type" value="Genomic_DNA"/>
</dbReference>
<feature type="compositionally biased region" description="Polar residues" evidence="1">
    <location>
        <begin position="17"/>
        <end position="60"/>
    </location>
</feature>
<evidence type="ECO:0000313" key="3">
    <source>
        <dbReference type="Proteomes" id="UP000054266"/>
    </source>
</evidence>
<dbReference type="HOGENOM" id="CLU_103823_1_0_1"/>
<proteinExistence type="predicted"/>
<accession>A0A0D2DSY6</accession>
<gene>
    <name evidence="2" type="ORF">PV04_07545</name>
</gene>
<keyword evidence="3" id="KW-1185">Reference proteome</keyword>
<dbReference type="AlphaFoldDB" id="A0A0D2DSY6"/>
<protein>
    <submittedName>
        <fullName evidence="2">Uncharacterized protein</fullName>
    </submittedName>
</protein>
<sequence>MNPSEENRAGRRGNDSRGANSNLHRQSTSASAVSRDGTNANQNRRGGKGSSNLSKSTDNVHNGPVAPAASLPPPDDHVPMAGFNAGAVEAMLKHGYEPKITLYKPDAKLQTPNPSSPWGAKPGAMANGKDFWLDLRRQVAALQQTGGVSQGG</sequence>
<feature type="region of interest" description="Disordered" evidence="1">
    <location>
        <begin position="1"/>
        <end position="81"/>
    </location>
</feature>
<dbReference type="Proteomes" id="UP000054266">
    <property type="component" value="Unassembled WGS sequence"/>
</dbReference>